<evidence type="ECO:0000259" key="2">
    <source>
        <dbReference type="Pfam" id="PF03807"/>
    </source>
</evidence>
<dbReference type="eggNOG" id="COG2085">
    <property type="taxonomic scope" value="Bacteria"/>
</dbReference>
<proteinExistence type="predicted"/>
<dbReference type="InterPro" id="IPR028939">
    <property type="entry name" value="P5C_Rdtase_cat_N"/>
</dbReference>
<gene>
    <name evidence="3" type="ORF">FD15_GL001408</name>
</gene>
<dbReference type="Pfam" id="PF03807">
    <property type="entry name" value="F420_oxidored"/>
    <property type="match status" value="1"/>
</dbReference>
<dbReference type="GO" id="GO:0016491">
    <property type="term" value="F:oxidoreductase activity"/>
    <property type="evidence" value="ECO:0007669"/>
    <property type="project" value="UniProtKB-KW"/>
</dbReference>
<dbReference type="InterPro" id="IPR036291">
    <property type="entry name" value="NAD(P)-bd_dom_sf"/>
</dbReference>
<dbReference type="PANTHER" id="PTHR14239">
    <property type="entry name" value="DUDULIN-RELATED"/>
    <property type="match status" value="1"/>
</dbReference>
<evidence type="ECO:0000313" key="3">
    <source>
        <dbReference type="EMBL" id="KRN06212.1"/>
    </source>
</evidence>
<reference evidence="3 4" key="1">
    <citation type="journal article" date="2015" name="Genome Announc.">
        <title>Expanding the biotechnology potential of lactobacilli through comparative genomics of 213 strains and associated genera.</title>
        <authorList>
            <person name="Sun Z."/>
            <person name="Harris H.M."/>
            <person name="McCann A."/>
            <person name="Guo C."/>
            <person name="Argimon S."/>
            <person name="Zhang W."/>
            <person name="Yang X."/>
            <person name="Jeffery I.B."/>
            <person name="Cooney J.C."/>
            <person name="Kagawa T.F."/>
            <person name="Liu W."/>
            <person name="Song Y."/>
            <person name="Salvetti E."/>
            <person name="Wrobel A."/>
            <person name="Rasinkangas P."/>
            <person name="Parkhill J."/>
            <person name="Rea M.C."/>
            <person name="O'Sullivan O."/>
            <person name="Ritari J."/>
            <person name="Douillard F.P."/>
            <person name="Paul Ross R."/>
            <person name="Yang R."/>
            <person name="Briner A.E."/>
            <person name="Felis G.E."/>
            <person name="de Vos W.M."/>
            <person name="Barrangou R."/>
            <person name="Klaenhammer T.R."/>
            <person name="Caufield P.W."/>
            <person name="Cui Y."/>
            <person name="Zhang H."/>
            <person name="O'Toole P.W."/>
        </authorList>
    </citation>
    <scope>NUCLEOTIDE SEQUENCE [LARGE SCALE GENOMIC DNA]</scope>
    <source>
        <strain evidence="3 4">DSM 21376</strain>
    </source>
</reference>
<organism evidence="3 4">
    <name type="scientific">Liquorilactobacillus sucicola DSM 21376 = JCM 15457</name>
    <dbReference type="NCBI Taxonomy" id="1423806"/>
    <lineage>
        <taxon>Bacteria</taxon>
        <taxon>Bacillati</taxon>
        <taxon>Bacillota</taxon>
        <taxon>Bacilli</taxon>
        <taxon>Lactobacillales</taxon>
        <taxon>Lactobacillaceae</taxon>
        <taxon>Liquorilactobacillus</taxon>
    </lineage>
</organism>
<accession>A0A0R2E1F7</accession>
<dbReference type="EMBL" id="AYZF01000013">
    <property type="protein sequence ID" value="KRN06212.1"/>
    <property type="molecule type" value="Genomic_DNA"/>
</dbReference>
<protein>
    <submittedName>
        <fullName evidence="3">Dinucleotide-binding enzyme</fullName>
    </submittedName>
</protein>
<dbReference type="PATRIC" id="fig|1423806.3.peg.1428"/>
<dbReference type="Gene3D" id="3.40.50.720">
    <property type="entry name" value="NAD(P)-binding Rossmann-like Domain"/>
    <property type="match status" value="1"/>
</dbReference>
<keyword evidence="4" id="KW-1185">Reference proteome</keyword>
<feature type="domain" description="Pyrroline-5-carboxylate reductase catalytic N-terminal" evidence="2">
    <location>
        <begin position="8"/>
        <end position="96"/>
    </location>
</feature>
<name>A0A0R2E1F7_9LACO</name>
<evidence type="ECO:0000313" key="4">
    <source>
        <dbReference type="Proteomes" id="UP000050961"/>
    </source>
</evidence>
<sequence>MKKVAETLGILGAGKLGTVLGQLAVAAGYNVLIAGSGSKEKIELTVETLVPQAVPTTAAVACQQADTIILALPLGKYLTLSPSALAGKTVIDAMNYWWEVDGPRPDLTDPHRSSSELVAAFLKKSHVVKAFNHIGYHDLFDEPRPHGQAGRKAVAIAGDEQKYVEKAAELVERFGFDPVYAGPLAAGIRMEPGSAVFGANVAADELKKLLADFEKTKRGKEVFLARKKAERN</sequence>
<dbReference type="InterPro" id="IPR051267">
    <property type="entry name" value="STEAP_metalloreductase"/>
</dbReference>
<comment type="caution">
    <text evidence="3">The sequence shown here is derived from an EMBL/GenBank/DDBJ whole genome shotgun (WGS) entry which is preliminary data.</text>
</comment>
<evidence type="ECO:0000256" key="1">
    <source>
        <dbReference type="ARBA" id="ARBA00023002"/>
    </source>
</evidence>
<dbReference type="AlphaFoldDB" id="A0A0R2E1F7"/>
<dbReference type="SUPFAM" id="SSF51735">
    <property type="entry name" value="NAD(P)-binding Rossmann-fold domains"/>
    <property type="match status" value="1"/>
</dbReference>
<dbReference type="Proteomes" id="UP000050961">
    <property type="component" value="Unassembled WGS sequence"/>
</dbReference>
<dbReference type="STRING" id="1423806.FD15_GL001408"/>
<keyword evidence="1" id="KW-0560">Oxidoreductase</keyword>